<dbReference type="EMBL" id="CP060637">
    <property type="protein sequence ID" value="QNM16093.1"/>
    <property type="molecule type" value="Genomic_DNA"/>
</dbReference>
<dbReference type="SUPFAM" id="SSF48452">
    <property type="entry name" value="TPR-like"/>
    <property type="match status" value="1"/>
</dbReference>
<evidence type="ECO:0008006" key="4">
    <source>
        <dbReference type="Google" id="ProtNLM"/>
    </source>
</evidence>
<dbReference type="InterPro" id="IPR011990">
    <property type="entry name" value="TPR-like_helical_dom_sf"/>
</dbReference>
<dbReference type="Proteomes" id="UP000515913">
    <property type="component" value="Chromosome"/>
</dbReference>
<feature type="repeat" description="TPR" evidence="1">
    <location>
        <begin position="30"/>
        <end position="63"/>
    </location>
</feature>
<sequence length="261" mass="30643">MNSRTRNIIIFSILLMLVGCTNSIKNKKESEYALIKGINLTQQGNYEDAIREYNISYAINPKNPMLLKEMAFIYYQFNNYEKAENYWIDALDISPNDDEIIRNLATLYYKTGRFDSVLSIIDKSYNPSSDYYLKLKGLIEYKKNNYRGTEKYFGSIKLENFDLESYLIYLDVIKNMKSSTEYYVYLKKGLDLFSNDKNYILYYAQEMAFLFKEYDVAEQILLAYLVDVGSDNQVIEELSSVYLKAGENEKSNDILLLLNKR</sequence>
<protein>
    <recommendedName>
        <fullName evidence="4">Tetratricopeptide repeat protein</fullName>
    </recommendedName>
</protein>
<dbReference type="PANTHER" id="PTHR12558:SF13">
    <property type="entry name" value="CELL DIVISION CYCLE PROTEIN 27 HOMOLOG"/>
    <property type="match status" value="1"/>
</dbReference>
<evidence type="ECO:0000313" key="2">
    <source>
        <dbReference type="EMBL" id="QNM16093.1"/>
    </source>
</evidence>
<dbReference type="InterPro" id="IPR019734">
    <property type="entry name" value="TPR_rpt"/>
</dbReference>
<keyword evidence="3" id="KW-1185">Reference proteome</keyword>
<name>A0A7G9GZ61_9FUSO</name>
<dbReference type="PROSITE" id="PS50005">
    <property type="entry name" value="TPR"/>
    <property type="match status" value="2"/>
</dbReference>
<dbReference type="PROSITE" id="PS51257">
    <property type="entry name" value="PROKAR_LIPOPROTEIN"/>
    <property type="match status" value="1"/>
</dbReference>
<proteinExistence type="predicted"/>
<dbReference type="RefSeq" id="WP_176837732.1">
    <property type="nucleotide sequence ID" value="NZ_CP060637.1"/>
</dbReference>
<reference evidence="2 3" key="1">
    <citation type="submission" date="2020-08" db="EMBL/GenBank/DDBJ databases">
        <authorList>
            <person name="Liu C."/>
            <person name="Sun Q."/>
        </authorList>
    </citation>
    <scope>NUCLEOTIDE SEQUENCE [LARGE SCALE GENOMIC DNA]</scope>
    <source>
        <strain evidence="2 3">NSJ-57</strain>
    </source>
</reference>
<keyword evidence="1" id="KW-0802">TPR repeat</keyword>
<dbReference type="AlphaFoldDB" id="A0A7G9GZ61"/>
<gene>
    <name evidence="2" type="ORF">H9Q81_04550</name>
</gene>
<dbReference type="PANTHER" id="PTHR12558">
    <property type="entry name" value="CELL DIVISION CYCLE 16,23,27"/>
    <property type="match status" value="1"/>
</dbReference>
<accession>A0A7G9GZ61</accession>
<dbReference type="Gene3D" id="1.25.40.10">
    <property type="entry name" value="Tetratricopeptide repeat domain"/>
    <property type="match status" value="1"/>
</dbReference>
<organism evidence="2 3">
    <name type="scientific">Fusobacterium hominis</name>
    <dbReference type="NCBI Taxonomy" id="2764326"/>
    <lineage>
        <taxon>Bacteria</taxon>
        <taxon>Fusobacteriati</taxon>
        <taxon>Fusobacteriota</taxon>
        <taxon>Fusobacteriia</taxon>
        <taxon>Fusobacteriales</taxon>
        <taxon>Fusobacteriaceae</taxon>
        <taxon>Fusobacterium</taxon>
    </lineage>
</organism>
<dbReference type="KEGG" id="fho:H9Q81_04550"/>
<dbReference type="SMART" id="SM00028">
    <property type="entry name" value="TPR"/>
    <property type="match status" value="2"/>
</dbReference>
<feature type="repeat" description="TPR" evidence="1">
    <location>
        <begin position="64"/>
        <end position="97"/>
    </location>
</feature>
<evidence type="ECO:0000313" key="3">
    <source>
        <dbReference type="Proteomes" id="UP000515913"/>
    </source>
</evidence>
<evidence type="ECO:0000256" key="1">
    <source>
        <dbReference type="PROSITE-ProRule" id="PRU00339"/>
    </source>
</evidence>